<evidence type="ECO:0000256" key="1">
    <source>
        <dbReference type="SAM" id="SignalP"/>
    </source>
</evidence>
<proteinExistence type="predicted"/>
<name>A0A9X0WBX3_9GAMM</name>
<keyword evidence="1" id="KW-0732">Signal</keyword>
<organism evidence="2 3">
    <name type="scientific">Lamprobacter modestohalophilus</name>
    <dbReference type="NCBI Taxonomy" id="1064514"/>
    <lineage>
        <taxon>Bacteria</taxon>
        <taxon>Pseudomonadati</taxon>
        <taxon>Pseudomonadota</taxon>
        <taxon>Gammaproteobacteria</taxon>
        <taxon>Chromatiales</taxon>
        <taxon>Chromatiaceae</taxon>
        <taxon>Lamprobacter</taxon>
    </lineage>
</organism>
<keyword evidence="3" id="KW-1185">Reference proteome</keyword>
<feature type="chain" id="PRO_5040827984" evidence="1">
    <location>
        <begin position="23"/>
        <end position="309"/>
    </location>
</feature>
<dbReference type="RefSeq" id="WP_200248044.1">
    <property type="nucleotide sequence ID" value="NZ_NRRY01000047.1"/>
</dbReference>
<dbReference type="AlphaFoldDB" id="A0A9X0WBX3"/>
<dbReference type="Proteomes" id="UP001138768">
    <property type="component" value="Unassembled WGS sequence"/>
</dbReference>
<accession>A0A9X0WBX3</accession>
<evidence type="ECO:0000313" key="3">
    <source>
        <dbReference type="Proteomes" id="UP001138768"/>
    </source>
</evidence>
<dbReference type="EMBL" id="NRRY01000047">
    <property type="protein sequence ID" value="MBK1620725.1"/>
    <property type="molecule type" value="Genomic_DNA"/>
</dbReference>
<comment type="caution">
    <text evidence="2">The sequence shown here is derived from an EMBL/GenBank/DDBJ whole genome shotgun (WGS) entry which is preliminary data.</text>
</comment>
<gene>
    <name evidence="2" type="ORF">CKO42_20285</name>
</gene>
<evidence type="ECO:0000313" key="2">
    <source>
        <dbReference type="EMBL" id="MBK1620725.1"/>
    </source>
</evidence>
<feature type="signal peptide" evidence="1">
    <location>
        <begin position="1"/>
        <end position="22"/>
    </location>
</feature>
<reference evidence="2 3" key="1">
    <citation type="journal article" date="2020" name="Microorganisms">
        <title>Osmotic Adaptation and Compatible Solute Biosynthesis of Phototrophic Bacteria as Revealed from Genome Analyses.</title>
        <authorList>
            <person name="Imhoff J.F."/>
            <person name="Rahn T."/>
            <person name="Kunzel S."/>
            <person name="Keller A."/>
            <person name="Neulinger S.C."/>
        </authorList>
    </citation>
    <scope>NUCLEOTIDE SEQUENCE [LARGE SCALE GENOMIC DNA]</scope>
    <source>
        <strain evidence="2 3">DSM 25653</strain>
    </source>
</reference>
<protein>
    <submittedName>
        <fullName evidence="2">Uncharacterized protein</fullName>
    </submittedName>
</protein>
<sequence length="309" mass="33771">MQRRRLLQGFSATLLSPLPGLAAVNSKGRLPPWSSGAEPDKPASHCALGDVKANDWLMTLRSCCIGLGSAAAALMQAIQARTDMTQVELMVHHAPNPQMLTDWLRNQPAPADYLVLLVDPSDPLAVVDLAAQERNWRPPQCAYCIALLLNDSLTTSAAPRETHWRAALQEHFDAVIDLAPRSSAYQRLAAQILIDGTLLFSTASVGYDPGDVRTVLRLDRSHQTAATTWSRLDQRDAALQRLGSRYRSSPSKGLLGFVHAGPGFTIHDYDALGEQLPARLALPELEMMVLSVFVHDDWPAQRCVLGVTL</sequence>